<dbReference type="Gene3D" id="1.20.1720.10">
    <property type="entry name" value="Multidrug resistance protein D"/>
    <property type="match status" value="1"/>
</dbReference>
<dbReference type="Pfam" id="PF07690">
    <property type="entry name" value="MFS_1"/>
    <property type="match status" value="1"/>
</dbReference>
<feature type="transmembrane region" description="Helical" evidence="7">
    <location>
        <begin position="102"/>
        <end position="124"/>
    </location>
</feature>
<feature type="transmembrane region" description="Helical" evidence="7">
    <location>
        <begin position="198"/>
        <end position="217"/>
    </location>
</feature>
<evidence type="ECO:0000256" key="5">
    <source>
        <dbReference type="ARBA" id="ARBA00022989"/>
    </source>
</evidence>
<dbReference type="PANTHER" id="PTHR42718:SF42">
    <property type="entry name" value="EXPORT PROTEIN"/>
    <property type="match status" value="1"/>
</dbReference>
<dbReference type="InterPro" id="IPR004638">
    <property type="entry name" value="EmrB-like"/>
</dbReference>
<evidence type="ECO:0000256" key="4">
    <source>
        <dbReference type="ARBA" id="ARBA00022692"/>
    </source>
</evidence>
<dbReference type="PRINTS" id="PR01036">
    <property type="entry name" value="TCRTETB"/>
</dbReference>
<feature type="transmembrane region" description="Helical" evidence="7">
    <location>
        <begin position="165"/>
        <end position="186"/>
    </location>
</feature>
<dbReference type="CDD" id="cd17321">
    <property type="entry name" value="MFS_MMR_MDR_like"/>
    <property type="match status" value="1"/>
</dbReference>
<dbReference type="Gene3D" id="1.20.1250.20">
    <property type="entry name" value="MFS general substrate transporter like domains"/>
    <property type="match status" value="1"/>
</dbReference>
<dbReference type="Proteomes" id="UP001165074">
    <property type="component" value="Unassembled WGS sequence"/>
</dbReference>
<dbReference type="NCBIfam" id="TIGR00711">
    <property type="entry name" value="efflux_EmrB"/>
    <property type="match status" value="1"/>
</dbReference>
<feature type="transmembrane region" description="Helical" evidence="7">
    <location>
        <begin position="77"/>
        <end position="96"/>
    </location>
</feature>
<feature type="transmembrane region" description="Helical" evidence="7">
    <location>
        <begin position="330"/>
        <end position="348"/>
    </location>
</feature>
<keyword evidence="3" id="KW-1003">Cell membrane</keyword>
<organism evidence="9 10">
    <name type="scientific">Actinoallomurus iriomotensis</name>
    <dbReference type="NCBI Taxonomy" id="478107"/>
    <lineage>
        <taxon>Bacteria</taxon>
        <taxon>Bacillati</taxon>
        <taxon>Actinomycetota</taxon>
        <taxon>Actinomycetes</taxon>
        <taxon>Streptosporangiales</taxon>
        <taxon>Thermomonosporaceae</taxon>
        <taxon>Actinoallomurus</taxon>
    </lineage>
</organism>
<gene>
    <name evidence="9" type="ORF">Airi02_010450</name>
</gene>
<dbReference type="PROSITE" id="PS50850">
    <property type="entry name" value="MFS"/>
    <property type="match status" value="1"/>
</dbReference>
<keyword evidence="4 7" id="KW-0812">Transmembrane</keyword>
<dbReference type="RefSeq" id="WP_285567255.1">
    <property type="nucleotide sequence ID" value="NZ_BSTK01000002.1"/>
</dbReference>
<feature type="transmembrane region" description="Helical" evidence="7">
    <location>
        <begin position="302"/>
        <end position="323"/>
    </location>
</feature>
<evidence type="ECO:0000256" key="1">
    <source>
        <dbReference type="ARBA" id="ARBA00004651"/>
    </source>
</evidence>
<evidence type="ECO:0000313" key="10">
    <source>
        <dbReference type="Proteomes" id="UP001165074"/>
    </source>
</evidence>
<accession>A0A9W6RW95</accession>
<comment type="subcellular location">
    <subcellularLocation>
        <location evidence="1">Cell membrane</location>
        <topology evidence="1">Multi-pass membrane protein</topology>
    </subcellularLocation>
</comment>
<dbReference type="InterPro" id="IPR011701">
    <property type="entry name" value="MFS"/>
</dbReference>
<feature type="transmembrane region" description="Helical" evidence="7">
    <location>
        <begin position="223"/>
        <end position="243"/>
    </location>
</feature>
<keyword evidence="5 7" id="KW-1133">Transmembrane helix</keyword>
<evidence type="ECO:0000256" key="3">
    <source>
        <dbReference type="ARBA" id="ARBA00022475"/>
    </source>
</evidence>
<keyword evidence="6 7" id="KW-0472">Membrane</keyword>
<feature type="transmembrane region" description="Helical" evidence="7">
    <location>
        <begin position="264"/>
        <end position="290"/>
    </location>
</feature>
<evidence type="ECO:0000259" key="8">
    <source>
        <dbReference type="PROSITE" id="PS50850"/>
    </source>
</evidence>
<dbReference type="InterPro" id="IPR036259">
    <property type="entry name" value="MFS_trans_sf"/>
</dbReference>
<dbReference type="InterPro" id="IPR020846">
    <property type="entry name" value="MFS_dom"/>
</dbReference>
<dbReference type="SUPFAM" id="SSF103473">
    <property type="entry name" value="MFS general substrate transporter"/>
    <property type="match status" value="1"/>
</dbReference>
<protein>
    <submittedName>
        <fullName evidence="9">MFS transporter</fullName>
    </submittedName>
</protein>
<sequence>MNRWRGNQWATLAVLALGFFMTMLDLTIVNIAIPDMVDRLGASLDQILWVVNAYALALAVLLITAGRLGDLRGKRTLYLSGVAVFTLASLACGLSQGPGELIAFRAVQGVGAAMLLPQTLSVIVEVFPAGRRGAALGIWGATAGLSGAAGPSLGGLLVSRLDWRWIFFVNVPVGVVVIVAGLLVLPGARRTVRHRFDVPGVLLASASLFCLAFGLIEGEKYDWNAGIWATIAASALLLAGFLVHQRGRQDGEPLVPFSLFRDRGFTVVNGVGIAVSFGVVGLSLPLTIYLQSVLGFSAQRAGLVMLALAGGSVVSAGPAGVLSERLGAKYLLMTGMTAFAGGLVWVAVVADAGGSGVDVLAPLFLTGLGAGCTFTPMASEVMRNVPAELSGAASGVNNALRQVGSVLAGAVVGAVLQARLATALREQAHERAAELPPSARGAFVRGFDQAGRHLEAGGQSGVKPPAGGPSDLAHRVEAVAGQVFGHGFVEAMRPTMLVAAGVLLAGVLACLALRRVHEPSANPHGLPLTEDEPQGIR</sequence>
<reference evidence="9" key="1">
    <citation type="submission" date="2023-03" db="EMBL/GenBank/DDBJ databases">
        <title>Actinoallomurus iriomotensis NBRC 103684.</title>
        <authorList>
            <person name="Ichikawa N."/>
            <person name="Sato H."/>
            <person name="Tonouchi N."/>
        </authorList>
    </citation>
    <scope>NUCLEOTIDE SEQUENCE</scope>
    <source>
        <strain evidence="9">NBRC 103684</strain>
    </source>
</reference>
<keyword evidence="2" id="KW-0813">Transport</keyword>
<dbReference type="AlphaFoldDB" id="A0A9W6RW95"/>
<comment type="caution">
    <text evidence="9">The sequence shown here is derived from an EMBL/GenBank/DDBJ whole genome shotgun (WGS) entry which is preliminary data.</text>
</comment>
<feature type="transmembrane region" description="Helical" evidence="7">
    <location>
        <begin position="12"/>
        <end position="34"/>
    </location>
</feature>
<dbReference type="GO" id="GO:0022857">
    <property type="term" value="F:transmembrane transporter activity"/>
    <property type="evidence" value="ECO:0007669"/>
    <property type="project" value="InterPro"/>
</dbReference>
<feature type="transmembrane region" description="Helical" evidence="7">
    <location>
        <begin position="496"/>
        <end position="516"/>
    </location>
</feature>
<evidence type="ECO:0000256" key="7">
    <source>
        <dbReference type="SAM" id="Phobius"/>
    </source>
</evidence>
<name>A0A9W6RW95_9ACTN</name>
<evidence type="ECO:0000256" key="2">
    <source>
        <dbReference type="ARBA" id="ARBA00022448"/>
    </source>
</evidence>
<feature type="domain" description="Major facilitator superfamily (MFS) profile" evidence="8">
    <location>
        <begin position="11"/>
        <end position="518"/>
    </location>
</feature>
<evidence type="ECO:0000256" key="6">
    <source>
        <dbReference type="ARBA" id="ARBA00023136"/>
    </source>
</evidence>
<dbReference type="PANTHER" id="PTHR42718">
    <property type="entry name" value="MAJOR FACILITATOR SUPERFAMILY MULTIDRUG TRANSPORTER MFSC"/>
    <property type="match status" value="1"/>
</dbReference>
<keyword evidence="10" id="KW-1185">Reference proteome</keyword>
<proteinExistence type="predicted"/>
<feature type="transmembrane region" description="Helical" evidence="7">
    <location>
        <begin position="46"/>
        <end position="65"/>
    </location>
</feature>
<evidence type="ECO:0000313" key="9">
    <source>
        <dbReference type="EMBL" id="GLY83115.1"/>
    </source>
</evidence>
<dbReference type="GO" id="GO:0005886">
    <property type="term" value="C:plasma membrane"/>
    <property type="evidence" value="ECO:0007669"/>
    <property type="project" value="UniProtKB-SubCell"/>
</dbReference>
<dbReference type="EMBL" id="BSTK01000002">
    <property type="protein sequence ID" value="GLY83115.1"/>
    <property type="molecule type" value="Genomic_DNA"/>
</dbReference>
<feature type="transmembrane region" description="Helical" evidence="7">
    <location>
        <begin position="136"/>
        <end position="159"/>
    </location>
</feature>